<dbReference type="InterPro" id="IPR023753">
    <property type="entry name" value="FAD/NAD-binding_dom"/>
</dbReference>
<evidence type="ECO:0000256" key="3">
    <source>
        <dbReference type="ARBA" id="ARBA00022630"/>
    </source>
</evidence>
<evidence type="ECO:0000256" key="1">
    <source>
        <dbReference type="ARBA" id="ARBA00001974"/>
    </source>
</evidence>
<dbReference type="PANTHER" id="PTHR48467">
    <property type="entry name" value="GLUTAMATE SYNTHASE 1 [NADH], CHLOROPLASTIC-LIKE"/>
    <property type="match status" value="1"/>
</dbReference>
<keyword evidence="10" id="KW-1185">Reference proteome</keyword>
<evidence type="ECO:0000313" key="9">
    <source>
        <dbReference type="EMBL" id="GAA4475038.1"/>
    </source>
</evidence>
<evidence type="ECO:0000313" key="10">
    <source>
        <dbReference type="Proteomes" id="UP001501183"/>
    </source>
</evidence>
<dbReference type="InterPro" id="IPR036188">
    <property type="entry name" value="FAD/NAD-bd_sf"/>
</dbReference>
<dbReference type="EC" id="1.18.1.2" evidence="2"/>
<dbReference type="Proteomes" id="UP001501183">
    <property type="component" value="Unassembled WGS sequence"/>
</dbReference>
<accession>A0ABP8NYT5</accession>
<dbReference type="EMBL" id="BAABFB010000024">
    <property type="protein sequence ID" value="GAA4475038.1"/>
    <property type="molecule type" value="Genomic_DNA"/>
</dbReference>
<dbReference type="Gene3D" id="3.40.50.720">
    <property type="entry name" value="NAD(P)-binding Rossmann-like Domain"/>
    <property type="match status" value="1"/>
</dbReference>
<keyword evidence="4" id="KW-0274">FAD</keyword>
<dbReference type="PRINTS" id="PR00419">
    <property type="entry name" value="ADXRDTASE"/>
</dbReference>
<dbReference type="SUPFAM" id="SSF51971">
    <property type="entry name" value="Nucleotide-binding domain"/>
    <property type="match status" value="1"/>
</dbReference>
<name>A0ABP8NYT5_9NOCA</name>
<feature type="domain" description="FAD/NAD(P)-binding" evidence="8">
    <location>
        <begin position="65"/>
        <end position="143"/>
    </location>
</feature>
<keyword evidence="3" id="KW-0285">Flavoprotein</keyword>
<keyword evidence="5" id="KW-0521">NADP</keyword>
<protein>
    <recommendedName>
        <fullName evidence="2">ferredoxin--NADP(+) reductase</fullName>
        <ecNumber evidence="2">1.18.1.2</ecNumber>
    </recommendedName>
</protein>
<dbReference type="InterPro" id="IPR055275">
    <property type="entry name" value="Ferredox_Rdtase"/>
</dbReference>
<evidence type="ECO:0000256" key="5">
    <source>
        <dbReference type="ARBA" id="ARBA00022857"/>
    </source>
</evidence>
<comment type="cofactor">
    <cofactor evidence="1">
        <name>FAD</name>
        <dbReference type="ChEBI" id="CHEBI:57692"/>
    </cofactor>
</comment>
<evidence type="ECO:0000256" key="7">
    <source>
        <dbReference type="ARBA" id="ARBA00047776"/>
    </source>
</evidence>
<dbReference type="PANTHER" id="PTHR48467:SF1">
    <property type="entry name" value="GLUTAMATE SYNTHASE 1 [NADH], CHLOROPLASTIC-LIKE"/>
    <property type="match status" value="1"/>
</dbReference>
<gene>
    <name evidence="9" type="ORF">GCM10023094_11760</name>
</gene>
<evidence type="ECO:0000256" key="6">
    <source>
        <dbReference type="ARBA" id="ARBA00023002"/>
    </source>
</evidence>
<evidence type="ECO:0000256" key="4">
    <source>
        <dbReference type="ARBA" id="ARBA00022827"/>
    </source>
</evidence>
<sequence>MRALLERFGPDVCVTVLEKSTTPGGLARFGIAPDHQSTRRIARTLEAILLDHRVAVAFNVDVGTDVRAGELNEYADAVIWATGATHPRPLGVPGAGLDGVEYAIELVRWYTGHPNGTRPHVLDATRVAVIGNGNVGLDIARILLADPTTLASTEMPTTVQAALSSSSVDEVVVLGRKEPDRAAHSASEVLALAAAEDIGIAVETCAGAAPSGRFLGRAVEAAARPGPANGKRLVLRYGFEPVEVRGHDSVTSLVVRGTCEGELVEIECESVVAAIGTDGGGQIPAGWGSVDGHVLHSEGRVLDDAGNAIPATYVTGWMKRGASGGVGTNKRCAQQTVSTLARDLAAAGPSRDSKSPSAILEELERRGVSYFGSEGWRAVDRAERAEGRASGAFRRPAAREALAIGLGAEGR</sequence>
<proteinExistence type="predicted"/>
<reference evidence="10" key="1">
    <citation type="journal article" date="2019" name="Int. J. Syst. Evol. Microbiol.">
        <title>The Global Catalogue of Microorganisms (GCM) 10K type strain sequencing project: providing services to taxonomists for standard genome sequencing and annotation.</title>
        <authorList>
            <consortium name="The Broad Institute Genomics Platform"/>
            <consortium name="The Broad Institute Genome Sequencing Center for Infectious Disease"/>
            <person name="Wu L."/>
            <person name="Ma J."/>
        </authorList>
    </citation>
    <scope>NUCLEOTIDE SEQUENCE [LARGE SCALE GENOMIC DNA]</scope>
    <source>
        <strain evidence="10">JCM 32206</strain>
    </source>
</reference>
<dbReference type="Gene3D" id="3.50.50.60">
    <property type="entry name" value="FAD/NAD(P)-binding domain"/>
    <property type="match status" value="1"/>
</dbReference>
<organism evidence="9 10">
    <name type="scientific">Rhodococcus olei</name>
    <dbReference type="NCBI Taxonomy" id="2161675"/>
    <lineage>
        <taxon>Bacteria</taxon>
        <taxon>Bacillati</taxon>
        <taxon>Actinomycetota</taxon>
        <taxon>Actinomycetes</taxon>
        <taxon>Mycobacteriales</taxon>
        <taxon>Nocardiaceae</taxon>
        <taxon>Rhodococcus</taxon>
    </lineage>
</organism>
<dbReference type="Pfam" id="PF07992">
    <property type="entry name" value="Pyr_redox_2"/>
    <property type="match status" value="1"/>
</dbReference>
<evidence type="ECO:0000259" key="8">
    <source>
        <dbReference type="Pfam" id="PF07992"/>
    </source>
</evidence>
<evidence type="ECO:0000256" key="2">
    <source>
        <dbReference type="ARBA" id="ARBA00013223"/>
    </source>
</evidence>
<comment type="caution">
    <text evidence="9">The sequence shown here is derived from an EMBL/GenBank/DDBJ whole genome shotgun (WGS) entry which is preliminary data.</text>
</comment>
<comment type="catalytic activity">
    <reaction evidence="7">
        <text>2 reduced [2Fe-2S]-[ferredoxin] + NADP(+) + H(+) = 2 oxidized [2Fe-2S]-[ferredoxin] + NADPH</text>
        <dbReference type="Rhea" id="RHEA:20125"/>
        <dbReference type="Rhea" id="RHEA-COMP:10000"/>
        <dbReference type="Rhea" id="RHEA-COMP:10001"/>
        <dbReference type="ChEBI" id="CHEBI:15378"/>
        <dbReference type="ChEBI" id="CHEBI:33737"/>
        <dbReference type="ChEBI" id="CHEBI:33738"/>
        <dbReference type="ChEBI" id="CHEBI:57783"/>
        <dbReference type="ChEBI" id="CHEBI:58349"/>
        <dbReference type="EC" id="1.18.1.2"/>
    </reaction>
</comment>
<keyword evidence="6" id="KW-0560">Oxidoreductase</keyword>